<reference evidence="2 3" key="1">
    <citation type="submission" date="2020-08" db="EMBL/GenBank/DDBJ databases">
        <title>Genomic Encyclopedia of Type Strains, Phase IV (KMG-IV): sequencing the most valuable type-strain genomes for metagenomic binning, comparative biology and taxonomic classification.</title>
        <authorList>
            <person name="Goeker M."/>
        </authorList>
    </citation>
    <scope>NUCLEOTIDE SEQUENCE [LARGE SCALE GENOMIC DNA]</scope>
    <source>
        <strain evidence="2 3">DSM 4737</strain>
    </source>
</reference>
<evidence type="ECO:0000313" key="3">
    <source>
        <dbReference type="Proteomes" id="UP000545037"/>
    </source>
</evidence>
<evidence type="ECO:0008006" key="4">
    <source>
        <dbReference type="Google" id="ProtNLM"/>
    </source>
</evidence>
<dbReference type="Proteomes" id="UP000545037">
    <property type="component" value="Unassembled WGS sequence"/>
</dbReference>
<evidence type="ECO:0000256" key="1">
    <source>
        <dbReference type="SAM" id="SignalP"/>
    </source>
</evidence>
<dbReference type="InterPro" id="IPR019613">
    <property type="entry name" value="DUF4198"/>
</dbReference>
<dbReference type="EMBL" id="JACHOR010000003">
    <property type="protein sequence ID" value="MBB5746377.1"/>
    <property type="molecule type" value="Genomic_DNA"/>
</dbReference>
<protein>
    <recommendedName>
        <fullName evidence="4">ABC transporter permease</fullName>
    </recommendedName>
</protein>
<gene>
    <name evidence="2" type="ORF">GGR13_001981</name>
</gene>
<accession>A0A7W9CIQ6</accession>
<keyword evidence="3" id="KW-1185">Reference proteome</keyword>
<keyword evidence="1" id="KW-0732">Signal</keyword>
<organism evidence="2 3">
    <name type="scientific">Brevundimonas variabilis</name>
    <dbReference type="NCBI Taxonomy" id="74312"/>
    <lineage>
        <taxon>Bacteria</taxon>
        <taxon>Pseudomonadati</taxon>
        <taxon>Pseudomonadota</taxon>
        <taxon>Alphaproteobacteria</taxon>
        <taxon>Caulobacterales</taxon>
        <taxon>Caulobacteraceae</taxon>
        <taxon>Brevundimonas</taxon>
    </lineage>
</organism>
<feature type="signal peptide" evidence="1">
    <location>
        <begin position="1"/>
        <end position="22"/>
    </location>
</feature>
<name>A0A7W9CIQ6_9CAUL</name>
<dbReference type="RefSeq" id="WP_183213352.1">
    <property type="nucleotide sequence ID" value="NZ_JACHOR010000003.1"/>
</dbReference>
<evidence type="ECO:0000313" key="2">
    <source>
        <dbReference type="EMBL" id="MBB5746377.1"/>
    </source>
</evidence>
<dbReference type="AlphaFoldDB" id="A0A7W9CIQ6"/>
<sequence>MKRSLALLALTAALATPFGAQAHRAWMLPSATTLSGTEAWISIDAGASNQVFVADHAALGTDNLVILAPDGSTVTPANMMRGQYRSTFDVHLTQPGTYKIASVSAGMSANYTLDGEARRWRGPVADFPSAIPTGATDVRATRNVNRMETFATLGEPTDSVFAPTGQGLELVPVTHPTDLVVGEAATFTLLKNGQPAAAMDVTVARSGARYRDNPGDTTVRTDAAGRFSITWPEAGMYWLNASQRDEPEGTAPASQVQYTAIVEVLP</sequence>
<feature type="chain" id="PRO_5030618762" description="ABC transporter permease" evidence="1">
    <location>
        <begin position="23"/>
        <end position="266"/>
    </location>
</feature>
<comment type="caution">
    <text evidence="2">The sequence shown here is derived from an EMBL/GenBank/DDBJ whole genome shotgun (WGS) entry which is preliminary data.</text>
</comment>
<dbReference type="Pfam" id="PF10670">
    <property type="entry name" value="DUF4198"/>
    <property type="match status" value="1"/>
</dbReference>
<proteinExistence type="predicted"/>